<dbReference type="OrthoDB" id="5563754at2759"/>
<dbReference type="EMBL" id="PJQM01003021">
    <property type="protein sequence ID" value="RCH91261.1"/>
    <property type="molecule type" value="Genomic_DNA"/>
</dbReference>
<dbReference type="Pfam" id="PF00169">
    <property type="entry name" value="PH"/>
    <property type="match status" value="1"/>
</dbReference>
<dbReference type="InterPro" id="IPR058155">
    <property type="entry name" value="Skg3/CAF120-like_PH"/>
</dbReference>
<evidence type="ECO:0000313" key="3">
    <source>
        <dbReference type="EMBL" id="RCH91261.1"/>
    </source>
</evidence>
<dbReference type="STRING" id="4846.A0A367JNH8"/>
<organism evidence="3 4">
    <name type="scientific">Rhizopus stolonifer</name>
    <name type="common">Rhizopus nigricans</name>
    <dbReference type="NCBI Taxonomy" id="4846"/>
    <lineage>
        <taxon>Eukaryota</taxon>
        <taxon>Fungi</taxon>
        <taxon>Fungi incertae sedis</taxon>
        <taxon>Mucoromycota</taxon>
        <taxon>Mucoromycotina</taxon>
        <taxon>Mucoromycetes</taxon>
        <taxon>Mucorales</taxon>
        <taxon>Mucorineae</taxon>
        <taxon>Rhizopodaceae</taxon>
        <taxon>Rhizopus</taxon>
    </lineage>
</organism>
<dbReference type="Pfam" id="PF25381">
    <property type="entry name" value="PH_26"/>
    <property type="match status" value="1"/>
</dbReference>
<evidence type="ECO:0000256" key="1">
    <source>
        <dbReference type="SAM" id="MobiDB-lite"/>
    </source>
</evidence>
<keyword evidence="4" id="KW-1185">Reference proteome</keyword>
<accession>A0A367JNH8</accession>
<evidence type="ECO:0000259" key="2">
    <source>
        <dbReference type="PROSITE" id="PS50003"/>
    </source>
</evidence>
<dbReference type="SMART" id="SM00233">
    <property type="entry name" value="PH"/>
    <property type="match status" value="2"/>
</dbReference>
<sequence>MLKSNPFLRRASSPGGVVENNLLPVPAVPSRHPGKLAQASLSESALKVPLKPIAVRNAQPRITSIRPSRFVKASTPTSSTSSPLISADDSGLSNDTTMADFIRLFETFTQKVYMEGYLMRHQTDEKKSRTKMFVELSGSTLILWDTEATGSYVMPSYLQIQDTTTCYGHSTETNKKTKHTFTIINNAKTNMTFETSDHATMVRWVSAIRLSCFEKQRLHQLFTHKLLTTKEVEHHKTIHSAYLQVKLPGTTLWQKYWVALPDNKKKCDREKQILLFETKKSKSPVLTLSDITRVHAVYPESSQLIENGSMIRVDCTLNQREAATCWFMADKCQLTIQWLFSIYDLFKLYGRPSRLLQDSFDPLSLNFGEPIQTNGIQKLFLEVDQVTDKIDTLPVSNQEAEALFLNMITGDHHSFEPRPNGLRANSLPLITVMTADSPPAEEWPDNSSEEVPFRFARNVADSSDETNSTIMTASVASLADSLIPDFDFGNGFDVPKDVSAAAVAAAVVHASSSSSSTSSSFDEEYVAPKKHVRKLSMPITDASSSSKPATLFGDFSLATDFGKFLDLPLDHQRKLSLPAKLSFDSRSATPSIRSMQSQKRNNQPWENSLLDNYLGEQLSAKEQVEYAKATGQPLIQVSTKKQGAPQGGLVGVISQREKDKKEGNGFRVAERVNQHHQDRFEREKERRIMEQRQHQIMKHQMMLYANGYGMQMMPFMNPMANQMMMPGFPPSQMNNQYMAQVRPMYPNPMGYGYQKPSLSAPLMNRKYSTTSDELLDETNKTLFKKYPANSLHT</sequence>
<protein>
    <recommendedName>
        <fullName evidence="2">PH domain-containing protein</fullName>
    </recommendedName>
</protein>
<dbReference type="AlphaFoldDB" id="A0A367JNH8"/>
<dbReference type="SUPFAM" id="SSF50729">
    <property type="entry name" value="PH domain-like"/>
    <property type="match status" value="1"/>
</dbReference>
<dbReference type="Gene3D" id="2.30.29.30">
    <property type="entry name" value="Pleckstrin-homology domain (PH domain)/Phosphotyrosine-binding domain (PTB)"/>
    <property type="match status" value="1"/>
</dbReference>
<feature type="domain" description="PH" evidence="2">
    <location>
        <begin position="111"/>
        <end position="213"/>
    </location>
</feature>
<feature type="non-terminal residue" evidence="3">
    <location>
        <position position="1"/>
    </location>
</feature>
<dbReference type="InterPro" id="IPR001849">
    <property type="entry name" value="PH_domain"/>
</dbReference>
<name>A0A367JNH8_RHIST</name>
<reference evidence="3 4" key="1">
    <citation type="journal article" date="2018" name="G3 (Bethesda)">
        <title>Phylogenetic and Phylogenomic Definition of Rhizopus Species.</title>
        <authorList>
            <person name="Gryganskyi A.P."/>
            <person name="Golan J."/>
            <person name="Dolatabadi S."/>
            <person name="Mondo S."/>
            <person name="Robb S."/>
            <person name="Idnurm A."/>
            <person name="Muszewska A."/>
            <person name="Steczkiewicz K."/>
            <person name="Masonjones S."/>
            <person name="Liao H.L."/>
            <person name="Gajdeczka M.T."/>
            <person name="Anike F."/>
            <person name="Vuek A."/>
            <person name="Anishchenko I.M."/>
            <person name="Voigt K."/>
            <person name="de Hoog G.S."/>
            <person name="Smith M.E."/>
            <person name="Heitman J."/>
            <person name="Vilgalys R."/>
            <person name="Stajich J.E."/>
        </authorList>
    </citation>
    <scope>NUCLEOTIDE SEQUENCE [LARGE SCALE GENOMIC DNA]</scope>
    <source>
        <strain evidence="3 4">LSU 92-RS-03</strain>
    </source>
</reference>
<dbReference type="InterPro" id="IPR011993">
    <property type="entry name" value="PH-like_dom_sf"/>
</dbReference>
<comment type="caution">
    <text evidence="3">The sequence shown here is derived from an EMBL/GenBank/DDBJ whole genome shotgun (WGS) entry which is preliminary data.</text>
</comment>
<dbReference type="PROSITE" id="PS50003">
    <property type="entry name" value="PH_DOMAIN"/>
    <property type="match status" value="1"/>
</dbReference>
<evidence type="ECO:0000313" key="4">
    <source>
        <dbReference type="Proteomes" id="UP000253551"/>
    </source>
</evidence>
<proteinExistence type="predicted"/>
<dbReference type="Proteomes" id="UP000253551">
    <property type="component" value="Unassembled WGS sequence"/>
</dbReference>
<dbReference type="CDD" id="cd00821">
    <property type="entry name" value="PH"/>
    <property type="match status" value="1"/>
</dbReference>
<feature type="compositionally biased region" description="Low complexity" evidence="1">
    <location>
        <begin position="74"/>
        <end position="83"/>
    </location>
</feature>
<feature type="region of interest" description="Disordered" evidence="1">
    <location>
        <begin position="69"/>
        <end position="88"/>
    </location>
</feature>
<gene>
    <name evidence="3" type="ORF">CU098_006603</name>
</gene>